<dbReference type="CDD" id="cd06464">
    <property type="entry name" value="ACD_sHsps-like"/>
    <property type="match status" value="1"/>
</dbReference>
<evidence type="ECO:0000313" key="6">
    <source>
        <dbReference type="Proteomes" id="UP000007587"/>
    </source>
</evidence>
<feature type="region of interest" description="Disordered" evidence="3">
    <location>
        <begin position="202"/>
        <end position="223"/>
    </location>
</feature>
<evidence type="ECO:0000259" key="4">
    <source>
        <dbReference type="PROSITE" id="PS01031"/>
    </source>
</evidence>
<dbReference type="eggNOG" id="COG0071">
    <property type="taxonomic scope" value="Bacteria"/>
</dbReference>
<evidence type="ECO:0000256" key="3">
    <source>
        <dbReference type="SAM" id="MobiDB-lite"/>
    </source>
</evidence>
<dbReference type="PROSITE" id="PS01031">
    <property type="entry name" value="SHSP"/>
    <property type="match status" value="1"/>
</dbReference>
<dbReference type="OrthoDB" id="9811615at2"/>
<reference evidence="5 6" key="1">
    <citation type="journal article" date="2012" name="J. Bacteriol.">
        <title>Complete Genome Sequence of the Fruiting Myxobacterium Corallococcus coralloides DSM 2259.</title>
        <authorList>
            <person name="Huntley S."/>
            <person name="Zhang Y."/>
            <person name="Treuner-Lange A."/>
            <person name="Kneip S."/>
            <person name="Sensen C.W."/>
            <person name="Sogaard-Andersen L."/>
        </authorList>
    </citation>
    <scope>NUCLEOTIDE SEQUENCE [LARGE SCALE GENOMIC DNA]</scope>
    <source>
        <strain evidence="6">ATCC 25202 / DSM 2259 / NBRC 100086 / M2</strain>
    </source>
</reference>
<evidence type="ECO:0000256" key="2">
    <source>
        <dbReference type="RuleBase" id="RU003616"/>
    </source>
</evidence>
<name>H8MMB2_CORCM</name>
<dbReference type="InParanoid" id="H8MMB2"/>
<dbReference type="AlphaFoldDB" id="H8MMB2"/>
<sequence>MATDNRNPGAQGGPSSSPAVKNAQADAPGAASQGQEPRTGAGMSRRESQAPAIGREAAPLSPFGLLRRMLGDMDQLFTGMGGRGLTARGSGVLDEGLWSPQVDVLERNGNLIVKADLPGMKQEDIYVELQPDLLIIEGERSFELEEEEEAEGVWSLERSTGLFRRAIPLPEGIDTESVQANFENGVLEISLKLPEALPQGKRIEVKGGSREQARRMTRGKPIH</sequence>
<dbReference type="SUPFAM" id="SSF49764">
    <property type="entry name" value="HSP20-like chaperones"/>
    <property type="match status" value="1"/>
</dbReference>
<feature type="compositionally biased region" description="Basic and acidic residues" evidence="3">
    <location>
        <begin position="202"/>
        <end position="214"/>
    </location>
</feature>
<organism evidence="5 6">
    <name type="scientific">Corallococcus coralloides (strain ATCC 25202 / DSM 2259 / NBRC 100086 / M2)</name>
    <name type="common">Myxococcus coralloides</name>
    <dbReference type="NCBI Taxonomy" id="1144275"/>
    <lineage>
        <taxon>Bacteria</taxon>
        <taxon>Pseudomonadati</taxon>
        <taxon>Myxococcota</taxon>
        <taxon>Myxococcia</taxon>
        <taxon>Myxococcales</taxon>
        <taxon>Cystobacterineae</taxon>
        <taxon>Myxococcaceae</taxon>
        <taxon>Corallococcus</taxon>
    </lineage>
</organism>
<dbReference type="HOGENOM" id="CLU_046737_12_4_7"/>
<dbReference type="PANTHER" id="PTHR11527">
    <property type="entry name" value="HEAT-SHOCK PROTEIN 20 FAMILY MEMBER"/>
    <property type="match status" value="1"/>
</dbReference>
<dbReference type="InterPro" id="IPR008978">
    <property type="entry name" value="HSP20-like_chaperone"/>
</dbReference>
<dbReference type="KEGG" id="ccx:COCOR_04893"/>
<dbReference type="Proteomes" id="UP000007587">
    <property type="component" value="Chromosome"/>
</dbReference>
<accession>H8MMB2</accession>
<keyword evidence="6" id="KW-1185">Reference proteome</keyword>
<feature type="region of interest" description="Disordered" evidence="3">
    <location>
        <begin position="1"/>
        <end position="56"/>
    </location>
</feature>
<dbReference type="InterPro" id="IPR031107">
    <property type="entry name" value="Small_HSP"/>
</dbReference>
<reference evidence="6" key="2">
    <citation type="submission" date="2012-03" db="EMBL/GenBank/DDBJ databases">
        <title>Genome sequence of the fruiting myxobacterium Corallococcus coralloides DSM 2259.</title>
        <authorList>
            <person name="Huntley S."/>
            <person name="Zhang Y."/>
            <person name="Treuner-Lange A."/>
            <person name="Sensen C.W."/>
            <person name="Sogaard-Andersen L."/>
        </authorList>
    </citation>
    <scope>NUCLEOTIDE SEQUENCE [LARGE SCALE GENOMIC DNA]</scope>
    <source>
        <strain evidence="6">ATCC 25202 / DSM 2259 / NBRC 100086 / M2</strain>
    </source>
</reference>
<comment type="similarity">
    <text evidence="1 2">Belongs to the small heat shock protein (HSP20) family.</text>
</comment>
<gene>
    <name evidence="5" type="primary">hspA</name>
    <name evidence="5" type="ordered locus">COCOR_04893</name>
</gene>
<protein>
    <submittedName>
        <fullName evidence="5">HSP20 family protein</fullName>
    </submittedName>
</protein>
<dbReference type="InterPro" id="IPR002068">
    <property type="entry name" value="A-crystallin/Hsp20_dom"/>
</dbReference>
<evidence type="ECO:0000313" key="5">
    <source>
        <dbReference type="EMBL" id="AFE09093.1"/>
    </source>
</evidence>
<proteinExistence type="inferred from homology"/>
<dbReference type="RefSeq" id="WP_014397694.1">
    <property type="nucleotide sequence ID" value="NC_017030.1"/>
</dbReference>
<dbReference type="STRING" id="1144275.COCOR_04893"/>
<dbReference type="Pfam" id="PF00011">
    <property type="entry name" value="HSP20"/>
    <property type="match status" value="1"/>
</dbReference>
<evidence type="ECO:0000256" key="1">
    <source>
        <dbReference type="PROSITE-ProRule" id="PRU00285"/>
    </source>
</evidence>
<dbReference type="Gene3D" id="2.60.40.790">
    <property type="match status" value="1"/>
</dbReference>
<feature type="compositionally biased region" description="Polar residues" evidence="3">
    <location>
        <begin position="1"/>
        <end position="19"/>
    </location>
</feature>
<feature type="domain" description="SHSP" evidence="4">
    <location>
        <begin position="93"/>
        <end position="208"/>
    </location>
</feature>
<dbReference type="EMBL" id="CP003389">
    <property type="protein sequence ID" value="AFE09093.1"/>
    <property type="molecule type" value="Genomic_DNA"/>
</dbReference>